<evidence type="ECO:0000313" key="2">
    <source>
        <dbReference type="Proteomes" id="UP000018143"/>
    </source>
</evidence>
<dbReference type="Proteomes" id="UP000018143">
    <property type="component" value="Unassembled WGS sequence"/>
</dbReference>
<organism evidence="1 2">
    <name type="scientific">Helicobacter fennelliae MRY12-0050</name>
    <dbReference type="NCBI Taxonomy" id="1325130"/>
    <lineage>
        <taxon>Bacteria</taxon>
        <taxon>Pseudomonadati</taxon>
        <taxon>Campylobacterota</taxon>
        <taxon>Epsilonproteobacteria</taxon>
        <taxon>Campylobacterales</taxon>
        <taxon>Helicobacteraceae</taxon>
        <taxon>Helicobacter</taxon>
    </lineage>
</organism>
<keyword evidence="2" id="KW-1185">Reference proteome</keyword>
<reference evidence="1 2" key="1">
    <citation type="journal article" date="2013" name="Genome Announc.">
        <title>Draft Genome Sequence of Helicobacter fennelliae Strain MRY12-0050, Isolated from a Bacteremia Patient.</title>
        <authorList>
            <person name="Rimbara E."/>
            <person name="Matsui M."/>
            <person name="Mori S."/>
            <person name="Suzuki S."/>
            <person name="Suzuki M."/>
            <person name="Kim H."/>
            <person name="Sekizuka T."/>
            <person name="Kuroda M."/>
            <person name="Shibayama K."/>
        </authorList>
    </citation>
    <scope>NUCLEOTIDE SEQUENCE [LARGE SCALE GENOMIC DNA]</scope>
    <source>
        <strain evidence="1 2">MRY12-0050</strain>
    </source>
</reference>
<dbReference type="EMBL" id="BASD01000014">
    <property type="protein sequence ID" value="GAD19059.1"/>
    <property type="molecule type" value="Genomic_DNA"/>
</dbReference>
<evidence type="ECO:0000313" key="1">
    <source>
        <dbReference type="EMBL" id="GAD19059.1"/>
    </source>
</evidence>
<proteinExistence type="predicted"/>
<sequence>MICHKCKREIYYNYPNKTYSTFGIKLKLNQIQDTFSNKGNFEIHLCNINLQGLQSQSKNTIIKNTPIFCYNQHSKQTTMAKLDNGTLTIRTTMSESIINKAKQGLINPCFVNLSFIPFKDSKEANNSPSQKITLTADDINKGSVTIENKIPDIAFDKSKSIIINQAKSNESKEIISIKFIEQLSCNIVSCKHNKDDRKTFGTKHIHIVPQLKLKGKNNSVIGKNRDGILIHYGDTGEWSTGCLLPANELRWTKEKWIAKDRDSTINAIARLYIALIQHDTEAFKIMHLVRIIWQKAQLKNLLFKLKKTIGLNPIHLRSNNAFNNLYVFYY</sequence>
<gene>
    <name evidence="1" type="ORF">HFN_0190</name>
</gene>
<name>T1CQP7_9HELI</name>
<protein>
    <submittedName>
        <fullName evidence="1">Uncharacterized protein</fullName>
    </submittedName>
</protein>
<dbReference type="AlphaFoldDB" id="T1CQP7"/>
<dbReference type="STRING" id="1325130.HFN_0190"/>
<comment type="caution">
    <text evidence="1">The sequence shown here is derived from an EMBL/GenBank/DDBJ whole genome shotgun (WGS) entry which is preliminary data.</text>
</comment>
<accession>T1CQP7</accession>